<dbReference type="OrthoDB" id="194358at2759"/>
<feature type="domain" description="GPI inositol-deacylase winged helix" evidence="3">
    <location>
        <begin position="471"/>
        <end position="531"/>
    </location>
</feature>
<gene>
    <name evidence="5" type="ORF">FZEAL_2495</name>
</gene>
<keyword evidence="6" id="KW-1185">Reference proteome</keyword>
<dbReference type="AlphaFoldDB" id="A0A8H4XMR1"/>
<dbReference type="InterPro" id="IPR056884">
    <property type="entry name" value="NPHP3-like_N"/>
</dbReference>
<dbReference type="SUPFAM" id="SSF48403">
    <property type="entry name" value="Ankyrin repeat"/>
    <property type="match status" value="1"/>
</dbReference>
<comment type="caution">
    <text evidence="5">The sequence shown here is derived from an EMBL/GenBank/DDBJ whole genome shotgun (WGS) entry which is preliminary data.</text>
</comment>
<reference evidence="5" key="1">
    <citation type="journal article" date="2020" name="BMC Genomics">
        <title>Correction to: Identification and distribution of gene clusters required for synthesis of sphingolipid metabolism inhibitors in diverse species of the filamentous fungus Fusarium.</title>
        <authorList>
            <person name="Kim H.S."/>
            <person name="Lohmar J.M."/>
            <person name="Busman M."/>
            <person name="Brown D.W."/>
            <person name="Naumann T.A."/>
            <person name="Divon H.H."/>
            <person name="Lysoe E."/>
            <person name="Uhlig S."/>
            <person name="Proctor R.H."/>
        </authorList>
    </citation>
    <scope>NUCLEOTIDE SEQUENCE</scope>
    <source>
        <strain evidence="5">NRRL 22465</strain>
    </source>
</reference>
<organism evidence="5 6">
    <name type="scientific">Fusarium zealandicum</name>
    <dbReference type="NCBI Taxonomy" id="1053134"/>
    <lineage>
        <taxon>Eukaryota</taxon>
        <taxon>Fungi</taxon>
        <taxon>Dikarya</taxon>
        <taxon>Ascomycota</taxon>
        <taxon>Pezizomycotina</taxon>
        <taxon>Sordariomycetes</taxon>
        <taxon>Hypocreomycetidae</taxon>
        <taxon>Hypocreales</taxon>
        <taxon>Nectriaceae</taxon>
        <taxon>Fusarium</taxon>
        <taxon>Fusarium staphyleae species complex</taxon>
    </lineage>
</organism>
<reference evidence="5" key="2">
    <citation type="submission" date="2020-05" db="EMBL/GenBank/DDBJ databases">
        <authorList>
            <person name="Kim H.-S."/>
            <person name="Proctor R.H."/>
            <person name="Brown D.W."/>
        </authorList>
    </citation>
    <scope>NUCLEOTIDE SEQUENCE</scope>
    <source>
        <strain evidence="5">NRRL 22465</strain>
    </source>
</reference>
<dbReference type="Gene3D" id="3.40.50.300">
    <property type="entry name" value="P-loop containing nucleotide triphosphate hydrolases"/>
    <property type="match status" value="1"/>
</dbReference>
<feature type="domain" description="Nephrocystin 3-like N-terminal" evidence="4">
    <location>
        <begin position="200"/>
        <end position="364"/>
    </location>
</feature>
<dbReference type="Pfam" id="PF12796">
    <property type="entry name" value="Ank_2"/>
    <property type="match status" value="2"/>
</dbReference>
<dbReference type="InterPro" id="IPR036770">
    <property type="entry name" value="Ankyrin_rpt-contain_sf"/>
</dbReference>
<dbReference type="SMART" id="SM00248">
    <property type="entry name" value="ANK"/>
    <property type="match status" value="5"/>
</dbReference>
<dbReference type="SUPFAM" id="SSF52540">
    <property type="entry name" value="P-loop containing nucleoside triphosphate hydrolases"/>
    <property type="match status" value="1"/>
</dbReference>
<name>A0A8H4XMR1_9HYPO</name>
<evidence type="ECO:0008006" key="7">
    <source>
        <dbReference type="Google" id="ProtNLM"/>
    </source>
</evidence>
<dbReference type="Proteomes" id="UP000635477">
    <property type="component" value="Unassembled WGS sequence"/>
</dbReference>
<sequence>MSDPLSVTGSAVGIISLGIQVAQGLIKVCDAYITRNSDISWSSHKLQGLILTLGFARTKFSERESQDGEQDLLQQAYTLVNDCNRLIIKLDKKGRKLGSTTGKDGFRDKTKRFLRQALYPLRRDVLQSLDKDIDALCSQLGLILDLMSQTDHTKMQKGVDETKALMTLATATQISSQVRSWLNAPDATTNYHDASKSHPGTGQWLVNGTSFLSWLKGENSFLWLNGFAGSGKSVLCATAIRAAFVHRRSNPRIGIAFFFFSFKEESKQNVSAMLRALVLQLSGQHADGHALLSRQNGSLFDGSPSEPVLLECLVHLIRSFEHVFIFVDAVDESPRDTYRANVLGTLNEIRKWDETGLHLLVTSRDEPDIRETLFPGADEDMKLSRKDVNRDISSFVTDHLEAKMSQWKDFYGLIDEEVTRKADGNFRWAELQLLSLKNCPRNEHHLGKFLASLPRSLGKTYERMLLNVDERLVEDARRLLTLLCYAKRPLKVFEVIEGLAVELGDDPKVNITKRLHDSEDILKICPGLVDIRVGDPFTRQRYAKNFWTDHYHAQDENTQLHQLAMRLFRNENGACDNWLKLQPPLPGARFEYRPELSLGSNTALQCACKYGSQWMVSELLQTTPLGYEALRTACGRGDSSMVALLLENGAQVNAKNKWPLSLLEIASQGGHLDTIRLLINGGVDVKVQGPGAISTAITTRHDQAYSIVKLLFNHGAGYSNLDIFLRLAARWNEDIVRLLLEKGADVNCSGHFGQSPLQEACGSGTLETARLLIEWGANVNPPDGSNYGSMRSTLCLYYAQKRGEPDMIKLLLDNGAKLQNGEEIPTEPGG</sequence>
<feature type="repeat" description="ANK" evidence="2">
    <location>
        <begin position="625"/>
        <end position="657"/>
    </location>
</feature>
<dbReference type="EMBL" id="JABEYC010000151">
    <property type="protein sequence ID" value="KAF4981773.1"/>
    <property type="molecule type" value="Genomic_DNA"/>
</dbReference>
<dbReference type="PANTHER" id="PTHR10039:SF16">
    <property type="entry name" value="GPI INOSITOL-DEACYLASE"/>
    <property type="match status" value="1"/>
</dbReference>
<evidence type="ECO:0000256" key="1">
    <source>
        <dbReference type="ARBA" id="ARBA00022737"/>
    </source>
</evidence>
<protein>
    <recommendedName>
        <fullName evidence="7">Ankyrin repeat protein</fullName>
    </recommendedName>
</protein>
<dbReference type="Pfam" id="PF24883">
    <property type="entry name" value="NPHP3_N"/>
    <property type="match status" value="1"/>
</dbReference>
<evidence type="ECO:0000313" key="6">
    <source>
        <dbReference type="Proteomes" id="UP000635477"/>
    </source>
</evidence>
<evidence type="ECO:0000259" key="4">
    <source>
        <dbReference type="Pfam" id="PF24883"/>
    </source>
</evidence>
<dbReference type="Pfam" id="PF22939">
    <property type="entry name" value="WHD_GPIID"/>
    <property type="match status" value="1"/>
</dbReference>
<dbReference type="PANTHER" id="PTHR10039">
    <property type="entry name" value="AMELOGENIN"/>
    <property type="match status" value="1"/>
</dbReference>
<evidence type="ECO:0000313" key="5">
    <source>
        <dbReference type="EMBL" id="KAF4981773.1"/>
    </source>
</evidence>
<evidence type="ECO:0000259" key="3">
    <source>
        <dbReference type="Pfam" id="PF22939"/>
    </source>
</evidence>
<dbReference type="InterPro" id="IPR002110">
    <property type="entry name" value="Ankyrin_rpt"/>
</dbReference>
<dbReference type="InterPro" id="IPR054471">
    <property type="entry name" value="GPIID_WHD"/>
</dbReference>
<proteinExistence type="predicted"/>
<accession>A0A8H4XMR1</accession>
<evidence type="ECO:0000256" key="2">
    <source>
        <dbReference type="PROSITE-ProRule" id="PRU00023"/>
    </source>
</evidence>
<dbReference type="PROSITE" id="PS50297">
    <property type="entry name" value="ANK_REP_REGION"/>
    <property type="match status" value="2"/>
</dbReference>
<keyword evidence="1" id="KW-0677">Repeat</keyword>
<feature type="repeat" description="ANK" evidence="2">
    <location>
        <begin position="752"/>
        <end position="784"/>
    </location>
</feature>
<keyword evidence="2" id="KW-0040">ANK repeat</keyword>
<dbReference type="InterPro" id="IPR027417">
    <property type="entry name" value="P-loop_NTPase"/>
</dbReference>
<dbReference type="PROSITE" id="PS50088">
    <property type="entry name" value="ANK_REPEAT"/>
    <property type="match status" value="2"/>
</dbReference>
<dbReference type="Gene3D" id="1.25.40.20">
    <property type="entry name" value="Ankyrin repeat-containing domain"/>
    <property type="match status" value="1"/>
</dbReference>